<dbReference type="PROSITE" id="PS00671">
    <property type="entry name" value="D_2_HYDROXYACID_DH_3"/>
    <property type="match status" value="1"/>
</dbReference>
<proteinExistence type="inferred from homology"/>
<dbReference type="FunFam" id="3.40.50.720:FF:000203">
    <property type="entry name" value="D-3-phosphoglycerate dehydrogenase (SerA)"/>
    <property type="match status" value="1"/>
</dbReference>
<evidence type="ECO:0000313" key="8">
    <source>
        <dbReference type="Proteomes" id="UP000465302"/>
    </source>
</evidence>
<comment type="caution">
    <text evidence="7">The sequence shown here is derived from an EMBL/GenBank/DDBJ whole genome shotgun (WGS) entry which is preliminary data.</text>
</comment>
<evidence type="ECO:0000259" key="5">
    <source>
        <dbReference type="Pfam" id="PF00389"/>
    </source>
</evidence>
<dbReference type="PROSITE" id="PS00670">
    <property type="entry name" value="D_2_HYDROXYACID_DH_2"/>
    <property type="match status" value="1"/>
</dbReference>
<dbReference type="InterPro" id="IPR006139">
    <property type="entry name" value="D-isomer_2_OHA_DH_cat_dom"/>
</dbReference>
<keyword evidence="2 4" id="KW-0560">Oxidoreductase</keyword>
<dbReference type="GO" id="GO:0030267">
    <property type="term" value="F:glyoxylate reductase (NADPH) activity"/>
    <property type="evidence" value="ECO:0007669"/>
    <property type="project" value="TreeGrafter"/>
</dbReference>
<dbReference type="CDD" id="cd05301">
    <property type="entry name" value="GDH"/>
    <property type="match status" value="1"/>
</dbReference>
<keyword evidence="3" id="KW-0520">NAD</keyword>
<protein>
    <submittedName>
        <fullName evidence="7">D-glycerate dehydrogenase</fullName>
    </submittedName>
</protein>
<dbReference type="InterPro" id="IPR029753">
    <property type="entry name" value="D-isomer_DH_CS"/>
</dbReference>
<dbReference type="GO" id="GO:0016618">
    <property type="term" value="F:hydroxypyruvate reductase [NAD(P)H] activity"/>
    <property type="evidence" value="ECO:0007669"/>
    <property type="project" value="TreeGrafter"/>
</dbReference>
<evidence type="ECO:0000259" key="6">
    <source>
        <dbReference type="Pfam" id="PF02826"/>
    </source>
</evidence>
<dbReference type="PANTHER" id="PTHR10996">
    <property type="entry name" value="2-HYDROXYACID DEHYDROGENASE-RELATED"/>
    <property type="match status" value="1"/>
</dbReference>
<feature type="domain" description="D-isomer specific 2-hydroxyacid dehydrogenase catalytic" evidence="5">
    <location>
        <begin position="8"/>
        <end position="326"/>
    </location>
</feature>
<evidence type="ECO:0000256" key="3">
    <source>
        <dbReference type="ARBA" id="ARBA00023027"/>
    </source>
</evidence>
<reference evidence="7 8" key="1">
    <citation type="journal article" date="2019" name="Emerg. Microbes Infect.">
        <title>Comprehensive subspecies identification of 175 nontuberculous mycobacteria species based on 7547 genomic profiles.</title>
        <authorList>
            <person name="Matsumoto Y."/>
            <person name="Kinjo T."/>
            <person name="Motooka D."/>
            <person name="Nabeya D."/>
            <person name="Jung N."/>
            <person name="Uechi K."/>
            <person name="Horii T."/>
            <person name="Iida T."/>
            <person name="Fujita J."/>
            <person name="Nakamura S."/>
        </authorList>
    </citation>
    <scope>NUCLEOTIDE SEQUENCE [LARGE SCALE GENOMIC DNA]</scope>
    <source>
        <strain evidence="7 8">JCM 6377</strain>
    </source>
</reference>
<dbReference type="Pfam" id="PF02826">
    <property type="entry name" value="2-Hacid_dh_C"/>
    <property type="match status" value="1"/>
</dbReference>
<sequence length="333" mass="35183">MTDEPAFLVTYPIPDPGLSSLREAGSVHIPAEPPTAEELREACTSGQFDVVVAQLSDRFDADLLDVAKLAGISNYAVGFDNIDIPAATRNGILVGNTPGVLTDATADVAMLLMLATARRAVEADQFTRSGRFTGWKPDLLLGQDVSGATLGLVGFGRIARATAHRAAAFDMNIIFCNHPPAGRTLDENEVAALPYPARQVDWPELVENSDFLSIHVPLSPSTTHLIDTDTLAAMKPTAILVNTARGPIVDEAALVDALRNGQLAGAGLDVYEHEPRLTPGLADVPNVVLLPHLGSATTKVRARMAQLCAENAIAIARGEVPPHCVNPEAVKDG</sequence>
<dbReference type="InterPro" id="IPR006140">
    <property type="entry name" value="D-isomer_DH_NAD-bd"/>
</dbReference>
<evidence type="ECO:0000256" key="4">
    <source>
        <dbReference type="RuleBase" id="RU003719"/>
    </source>
</evidence>
<dbReference type="InterPro" id="IPR036291">
    <property type="entry name" value="NAD(P)-bd_dom_sf"/>
</dbReference>
<comment type="similarity">
    <text evidence="1 4">Belongs to the D-isomer specific 2-hydroxyacid dehydrogenase family.</text>
</comment>
<dbReference type="PANTHER" id="PTHR10996:SF257">
    <property type="entry name" value="GLYOXYLATE REDUCTASE 1"/>
    <property type="match status" value="1"/>
</dbReference>
<name>A0A7I9VXB8_MYCAG</name>
<dbReference type="InterPro" id="IPR050223">
    <property type="entry name" value="D-isomer_2-hydroxyacid_DH"/>
</dbReference>
<evidence type="ECO:0000256" key="2">
    <source>
        <dbReference type="ARBA" id="ARBA00023002"/>
    </source>
</evidence>
<feature type="domain" description="D-isomer specific 2-hydroxyacid dehydrogenase NAD-binding" evidence="6">
    <location>
        <begin position="111"/>
        <end position="294"/>
    </location>
</feature>
<dbReference type="EMBL" id="BLKS01000001">
    <property type="protein sequence ID" value="GFG50023.1"/>
    <property type="molecule type" value="Genomic_DNA"/>
</dbReference>
<dbReference type="GO" id="GO:0005829">
    <property type="term" value="C:cytosol"/>
    <property type="evidence" value="ECO:0007669"/>
    <property type="project" value="TreeGrafter"/>
</dbReference>
<dbReference type="AlphaFoldDB" id="A0A7I9VXB8"/>
<dbReference type="SUPFAM" id="SSF51735">
    <property type="entry name" value="NAD(P)-binding Rossmann-fold domains"/>
    <property type="match status" value="1"/>
</dbReference>
<dbReference type="Gene3D" id="3.40.50.720">
    <property type="entry name" value="NAD(P)-binding Rossmann-like Domain"/>
    <property type="match status" value="2"/>
</dbReference>
<accession>A0A7I9VXB8</accession>
<dbReference type="GO" id="GO:0051287">
    <property type="term" value="F:NAD binding"/>
    <property type="evidence" value="ECO:0007669"/>
    <property type="project" value="InterPro"/>
</dbReference>
<organism evidence="7 8">
    <name type="scientific">Mycolicibacterium agri</name>
    <name type="common">Mycobacterium agri</name>
    <dbReference type="NCBI Taxonomy" id="36811"/>
    <lineage>
        <taxon>Bacteria</taxon>
        <taxon>Bacillati</taxon>
        <taxon>Actinomycetota</taxon>
        <taxon>Actinomycetes</taxon>
        <taxon>Mycobacteriales</taxon>
        <taxon>Mycobacteriaceae</taxon>
        <taxon>Mycolicibacterium</taxon>
    </lineage>
</organism>
<dbReference type="Proteomes" id="UP000465302">
    <property type="component" value="Unassembled WGS sequence"/>
</dbReference>
<dbReference type="Pfam" id="PF00389">
    <property type="entry name" value="2-Hacid_dh"/>
    <property type="match status" value="1"/>
</dbReference>
<evidence type="ECO:0000256" key="1">
    <source>
        <dbReference type="ARBA" id="ARBA00005854"/>
    </source>
</evidence>
<gene>
    <name evidence="7" type="ORF">MAGR_14640</name>
</gene>
<dbReference type="SUPFAM" id="SSF52283">
    <property type="entry name" value="Formate/glycerate dehydrogenase catalytic domain-like"/>
    <property type="match status" value="1"/>
</dbReference>
<dbReference type="RefSeq" id="WP_174814650.1">
    <property type="nucleotide sequence ID" value="NZ_BLKS01000001.1"/>
</dbReference>
<evidence type="ECO:0000313" key="7">
    <source>
        <dbReference type="EMBL" id="GFG50023.1"/>
    </source>
</evidence>